<comment type="caution">
    <text evidence="2">The sequence shown here is derived from an EMBL/GenBank/DDBJ whole genome shotgun (WGS) entry which is preliminary data.</text>
</comment>
<dbReference type="GO" id="GO:0071479">
    <property type="term" value="P:cellular response to ionizing radiation"/>
    <property type="evidence" value="ECO:0007669"/>
    <property type="project" value="TreeGrafter"/>
</dbReference>
<proteinExistence type="predicted"/>
<dbReference type="PANTHER" id="PTHR15237:SF0">
    <property type="entry name" value="CELL CYCLE CHECKPOINT CONTROL PROTEIN"/>
    <property type="match status" value="1"/>
</dbReference>
<evidence type="ECO:0008006" key="4">
    <source>
        <dbReference type="Google" id="ProtNLM"/>
    </source>
</evidence>
<sequence>MEVGIKNRQNIKLFAHIINCLSKIGEEVAFEIAVDYVCLTTINAGKSSYIQFVLAHSFFDRWAVIANAPKKIKLTLKNVVHVFKSANHLDQLKIVVDKNKNRVVFDSFGLSQVQKIYEIYFTSCDVAKPELDFQPGFEFVANASYLSNLLIPFGKLTGDITFLVGKRIVLTTSQQQSSSPQNARPSQQQNPAGANPQPELIPPSATTQYYIQMKSYNERNAPEKLSGIQTSLALDTGNLESFHVVENDEIIQINGDETVARPTPPLSSNETVQFEAELSFSFKDLKALISFCEVAEYNMNFSISKLKQQPVIITSSSLTKDLEVTLIMATNDADDHYEPNTTETTITSTRKPSQQQTSNENQMTDDQALSSFSTPPKQQPKRKRVELEESSILESRLNTTTVGSSNSSGKSLHNRFLNEDIEPGFHMDNSFGLNGVNERYIELFPHSSGTASFATPPARNSSAMEDDENEVIAQRHISTNASNDYGDDEEEEEMVQATPSPKRKK</sequence>
<dbReference type="AlphaFoldDB" id="A0A6A5BE56"/>
<dbReference type="InterPro" id="IPR046938">
    <property type="entry name" value="DNA_clamp_sf"/>
</dbReference>
<gene>
    <name evidence="2" type="ORF">FDP41_009267</name>
</gene>
<feature type="region of interest" description="Disordered" evidence="1">
    <location>
        <begin position="333"/>
        <end position="412"/>
    </location>
</feature>
<dbReference type="VEuPathDB" id="AmoebaDB:NfTy_061070"/>
<dbReference type="VEuPathDB" id="AmoebaDB:NF0048840"/>
<feature type="compositionally biased region" description="Polar residues" evidence="1">
    <location>
        <begin position="450"/>
        <end position="463"/>
    </location>
</feature>
<reference evidence="2 3" key="1">
    <citation type="journal article" date="2019" name="Sci. Rep.">
        <title>Nanopore sequencing improves the draft genome of the human pathogenic amoeba Naegleria fowleri.</title>
        <authorList>
            <person name="Liechti N."/>
            <person name="Schurch N."/>
            <person name="Bruggmann R."/>
            <person name="Wittwer M."/>
        </authorList>
    </citation>
    <scope>NUCLEOTIDE SEQUENCE [LARGE SCALE GENOMIC DNA]</scope>
    <source>
        <strain evidence="2 3">ATCC 30894</strain>
    </source>
</reference>
<dbReference type="InterPro" id="IPR007268">
    <property type="entry name" value="Rad9/Ddc1"/>
</dbReference>
<dbReference type="Gene3D" id="3.70.10.10">
    <property type="match status" value="1"/>
</dbReference>
<dbReference type="OMA" id="TQYYIQM"/>
<dbReference type="GO" id="GO:0031573">
    <property type="term" value="P:mitotic intra-S DNA damage checkpoint signaling"/>
    <property type="evidence" value="ECO:0007669"/>
    <property type="project" value="TreeGrafter"/>
</dbReference>
<protein>
    <recommendedName>
        <fullName evidence="4">DNA repair protein rad9</fullName>
    </recommendedName>
</protein>
<dbReference type="EMBL" id="VFQX01000068">
    <property type="protein sequence ID" value="KAF0972364.1"/>
    <property type="molecule type" value="Genomic_DNA"/>
</dbReference>
<evidence type="ECO:0000256" key="1">
    <source>
        <dbReference type="SAM" id="MobiDB-lite"/>
    </source>
</evidence>
<feature type="compositionally biased region" description="Low complexity" evidence="1">
    <location>
        <begin position="174"/>
        <end position="198"/>
    </location>
</feature>
<dbReference type="PANTHER" id="PTHR15237">
    <property type="entry name" value="DNA REPAIR PROTEIN RAD9"/>
    <property type="match status" value="1"/>
</dbReference>
<evidence type="ECO:0000313" key="2">
    <source>
        <dbReference type="EMBL" id="KAF0972364.1"/>
    </source>
</evidence>
<dbReference type="GO" id="GO:0000076">
    <property type="term" value="P:DNA replication checkpoint signaling"/>
    <property type="evidence" value="ECO:0007669"/>
    <property type="project" value="TreeGrafter"/>
</dbReference>
<dbReference type="VEuPathDB" id="AmoebaDB:FDP41_009267"/>
<feature type="region of interest" description="Disordered" evidence="1">
    <location>
        <begin position="174"/>
        <end position="201"/>
    </location>
</feature>
<evidence type="ECO:0000313" key="3">
    <source>
        <dbReference type="Proteomes" id="UP000444721"/>
    </source>
</evidence>
<dbReference type="GO" id="GO:0006281">
    <property type="term" value="P:DNA repair"/>
    <property type="evidence" value="ECO:0007669"/>
    <property type="project" value="TreeGrafter"/>
</dbReference>
<keyword evidence="3" id="KW-1185">Reference proteome</keyword>
<dbReference type="RefSeq" id="XP_044557079.1">
    <property type="nucleotide sequence ID" value="XM_044713207.1"/>
</dbReference>
<organism evidence="2 3">
    <name type="scientific">Naegleria fowleri</name>
    <name type="common">Brain eating amoeba</name>
    <dbReference type="NCBI Taxonomy" id="5763"/>
    <lineage>
        <taxon>Eukaryota</taxon>
        <taxon>Discoba</taxon>
        <taxon>Heterolobosea</taxon>
        <taxon>Tetramitia</taxon>
        <taxon>Eutetramitia</taxon>
        <taxon>Vahlkampfiidae</taxon>
        <taxon>Naegleria</taxon>
    </lineage>
</organism>
<dbReference type="Pfam" id="PF04139">
    <property type="entry name" value="Rad9"/>
    <property type="match status" value="1"/>
</dbReference>
<accession>A0A6A5BE56</accession>
<name>A0A6A5BE56_NAEFO</name>
<feature type="compositionally biased region" description="Low complexity" evidence="1">
    <location>
        <begin position="390"/>
        <end position="411"/>
    </location>
</feature>
<dbReference type="GeneID" id="68116484"/>
<dbReference type="OrthoDB" id="60092at2759"/>
<dbReference type="Proteomes" id="UP000444721">
    <property type="component" value="Unassembled WGS sequence"/>
</dbReference>
<feature type="compositionally biased region" description="Acidic residues" evidence="1">
    <location>
        <begin position="485"/>
        <end position="494"/>
    </location>
</feature>
<feature type="region of interest" description="Disordered" evidence="1">
    <location>
        <begin position="450"/>
        <end position="505"/>
    </location>
</feature>
<dbReference type="SUPFAM" id="SSF55979">
    <property type="entry name" value="DNA clamp"/>
    <property type="match status" value="1"/>
</dbReference>
<dbReference type="GO" id="GO:0030896">
    <property type="term" value="C:checkpoint clamp complex"/>
    <property type="evidence" value="ECO:0007669"/>
    <property type="project" value="InterPro"/>
</dbReference>
<feature type="compositionally biased region" description="Polar residues" evidence="1">
    <location>
        <begin position="350"/>
        <end position="376"/>
    </location>
</feature>